<dbReference type="RefSeq" id="WP_345232048.1">
    <property type="nucleotide sequence ID" value="NZ_BAABIQ010000036.1"/>
</dbReference>
<reference evidence="3" key="1">
    <citation type="journal article" date="2019" name="Int. J. Syst. Evol. Microbiol.">
        <title>The Global Catalogue of Microorganisms (GCM) 10K type strain sequencing project: providing services to taxonomists for standard genome sequencing and annotation.</title>
        <authorList>
            <consortium name="The Broad Institute Genomics Platform"/>
            <consortium name="The Broad Institute Genome Sequencing Center for Infectious Disease"/>
            <person name="Wu L."/>
            <person name="Ma J."/>
        </authorList>
    </citation>
    <scope>NUCLEOTIDE SEQUENCE [LARGE SCALE GENOMIC DNA]</scope>
    <source>
        <strain evidence="3">JCM 18200</strain>
    </source>
</reference>
<organism evidence="2 3">
    <name type="scientific">Olivibacter ginsenosidimutans</name>
    <dbReference type="NCBI Taxonomy" id="1176537"/>
    <lineage>
        <taxon>Bacteria</taxon>
        <taxon>Pseudomonadati</taxon>
        <taxon>Bacteroidota</taxon>
        <taxon>Sphingobacteriia</taxon>
        <taxon>Sphingobacteriales</taxon>
        <taxon>Sphingobacteriaceae</taxon>
        <taxon>Olivibacter</taxon>
    </lineage>
</organism>
<evidence type="ECO:0000313" key="3">
    <source>
        <dbReference type="Proteomes" id="UP001501411"/>
    </source>
</evidence>
<dbReference type="Proteomes" id="UP001501411">
    <property type="component" value="Unassembled WGS sequence"/>
</dbReference>
<gene>
    <name evidence="2" type="ORF">GCM10023231_24200</name>
</gene>
<comment type="caution">
    <text evidence="2">The sequence shown here is derived from an EMBL/GenBank/DDBJ whole genome shotgun (WGS) entry which is preliminary data.</text>
</comment>
<dbReference type="EMBL" id="BAABIQ010000036">
    <property type="protein sequence ID" value="GAA4794974.1"/>
    <property type="molecule type" value="Genomic_DNA"/>
</dbReference>
<name>A0ABP9BG49_9SPHI</name>
<keyword evidence="3" id="KW-1185">Reference proteome</keyword>
<proteinExistence type="predicted"/>
<evidence type="ECO:0000313" key="2">
    <source>
        <dbReference type="EMBL" id="GAA4794974.1"/>
    </source>
</evidence>
<dbReference type="Pfam" id="PF13788">
    <property type="entry name" value="DUF4180"/>
    <property type="match status" value="1"/>
</dbReference>
<dbReference type="InterPro" id="IPR025438">
    <property type="entry name" value="DUF4180"/>
</dbReference>
<feature type="domain" description="DUF4180" evidence="1">
    <location>
        <begin position="9"/>
        <end position="117"/>
    </location>
</feature>
<accession>A0ABP9BG49</accession>
<protein>
    <submittedName>
        <fullName evidence="2">DUF4180 domain-containing protein</fullName>
    </submittedName>
</protein>
<sequence length="120" mass="13576">MQTKTHVINDIKIAEVVSPEIIVRSAEDGLDLLGNLYYQGFDSIAMYERNLIPEFFNLKNGIAGEILQKFSNYRVRLAVIGDFSAYSNKSVQDFIYESNKSGHINFVPSLEIALVRLSNK</sequence>
<evidence type="ECO:0000259" key="1">
    <source>
        <dbReference type="Pfam" id="PF13788"/>
    </source>
</evidence>